<comment type="similarity">
    <text evidence="2 11">Belongs to the mitochondrial carrier (TC 2.A.29) family.</text>
</comment>
<dbReference type="InterPro" id="IPR002067">
    <property type="entry name" value="MCP"/>
</dbReference>
<evidence type="ECO:0000313" key="13">
    <source>
        <dbReference type="EMBL" id="KAJ1957965.1"/>
    </source>
</evidence>
<organism evidence="13 14">
    <name type="scientific">Dispira parvispora</name>
    <dbReference type="NCBI Taxonomy" id="1520584"/>
    <lineage>
        <taxon>Eukaryota</taxon>
        <taxon>Fungi</taxon>
        <taxon>Fungi incertae sedis</taxon>
        <taxon>Zoopagomycota</taxon>
        <taxon>Kickxellomycotina</taxon>
        <taxon>Dimargaritomycetes</taxon>
        <taxon>Dimargaritales</taxon>
        <taxon>Dimargaritaceae</taxon>
        <taxon>Dispira</taxon>
    </lineage>
</organism>
<name>A0A9W8E5N4_9FUNG</name>
<dbReference type="AlphaFoldDB" id="A0A9W8E5N4"/>
<keyword evidence="5" id="KW-0677">Repeat</keyword>
<reference evidence="13" key="1">
    <citation type="submission" date="2022-07" db="EMBL/GenBank/DDBJ databases">
        <title>Phylogenomic reconstructions and comparative analyses of Kickxellomycotina fungi.</title>
        <authorList>
            <person name="Reynolds N.K."/>
            <person name="Stajich J.E."/>
            <person name="Barry K."/>
            <person name="Grigoriev I.V."/>
            <person name="Crous P."/>
            <person name="Smith M.E."/>
        </authorList>
    </citation>
    <scope>NUCLEOTIDE SEQUENCE</scope>
    <source>
        <strain evidence="13">RSA 1196</strain>
    </source>
</reference>
<evidence type="ECO:0000256" key="3">
    <source>
        <dbReference type="ARBA" id="ARBA00022448"/>
    </source>
</evidence>
<evidence type="ECO:0000256" key="10">
    <source>
        <dbReference type="PROSITE-ProRule" id="PRU00282"/>
    </source>
</evidence>
<keyword evidence="3 11" id="KW-0813">Transport</keyword>
<keyword evidence="6" id="KW-0999">Mitochondrion inner membrane</keyword>
<dbReference type="Gene3D" id="1.50.40.10">
    <property type="entry name" value="Mitochondrial carrier domain"/>
    <property type="match status" value="1"/>
</dbReference>
<evidence type="ECO:0000256" key="6">
    <source>
        <dbReference type="ARBA" id="ARBA00022792"/>
    </source>
</evidence>
<dbReference type="PANTHER" id="PTHR24089">
    <property type="entry name" value="SOLUTE CARRIER FAMILY 25"/>
    <property type="match status" value="1"/>
</dbReference>
<evidence type="ECO:0000256" key="1">
    <source>
        <dbReference type="ARBA" id="ARBA00004448"/>
    </source>
</evidence>
<dbReference type="PRINTS" id="PR00926">
    <property type="entry name" value="MITOCARRIER"/>
</dbReference>
<dbReference type="InterPro" id="IPR018108">
    <property type="entry name" value="MCP_transmembrane"/>
</dbReference>
<dbReference type="PROSITE" id="PS50920">
    <property type="entry name" value="SOLCAR"/>
    <property type="match status" value="3"/>
</dbReference>
<accession>A0A9W8E5N4</accession>
<evidence type="ECO:0000256" key="12">
    <source>
        <dbReference type="SAM" id="Phobius"/>
    </source>
</evidence>
<comment type="subcellular location">
    <subcellularLocation>
        <location evidence="1">Mitochondrion inner membrane</location>
        <topology evidence="1">Multi-pass membrane protein</topology>
    </subcellularLocation>
</comment>
<evidence type="ECO:0000256" key="7">
    <source>
        <dbReference type="ARBA" id="ARBA00022989"/>
    </source>
</evidence>
<evidence type="ECO:0000256" key="9">
    <source>
        <dbReference type="ARBA" id="ARBA00023136"/>
    </source>
</evidence>
<protein>
    <submittedName>
        <fullName evidence="13">Coenzyme A transporter</fullName>
    </submittedName>
</protein>
<dbReference type="InterPro" id="IPR023395">
    <property type="entry name" value="MCP_dom_sf"/>
</dbReference>
<dbReference type="PRINTS" id="PR00928">
    <property type="entry name" value="GRAVESDC"/>
</dbReference>
<gene>
    <name evidence="13" type="primary">LEU5</name>
    <name evidence="13" type="ORF">IWQ62_004981</name>
</gene>
<evidence type="ECO:0000256" key="11">
    <source>
        <dbReference type="RuleBase" id="RU000488"/>
    </source>
</evidence>
<dbReference type="EMBL" id="JANBPY010001859">
    <property type="protein sequence ID" value="KAJ1957965.1"/>
    <property type="molecule type" value="Genomic_DNA"/>
</dbReference>
<evidence type="ECO:0000256" key="8">
    <source>
        <dbReference type="ARBA" id="ARBA00023128"/>
    </source>
</evidence>
<dbReference type="Pfam" id="PF00153">
    <property type="entry name" value="Mito_carr"/>
    <property type="match status" value="3"/>
</dbReference>
<dbReference type="GO" id="GO:0005743">
    <property type="term" value="C:mitochondrial inner membrane"/>
    <property type="evidence" value="ECO:0007669"/>
    <property type="project" value="UniProtKB-SubCell"/>
</dbReference>
<feature type="repeat" description="Solcar" evidence="10">
    <location>
        <begin position="113"/>
        <end position="209"/>
    </location>
</feature>
<feature type="repeat" description="Solcar" evidence="10">
    <location>
        <begin position="239"/>
        <end position="327"/>
    </location>
</feature>
<comment type="caution">
    <text evidence="13">The sequence shown here is derived from an EMBL/GenBank/DDBJ whole genome shotgun (WGS) entry which is preliminary data.</text>
</comment>
<keyword evidence="4 10" id="KW-0812">Transmembrane</keyword>
<dbReference type="SUPFAM" id="SSF103506">
    <property type="entry name" value="Mitochondrial carrier"/>
    <property type="match status" value="1"/>
</dbReference>
<keyword evidence="8" id="KW-0496">Mitochondrion</keyword>
<dbReference type="InterPro" id="IPR002167">
    <property type="entry name" value="GDC-like"/>
</dbReference>
<sequence>MAITPRDKRKKDPQYALKTLLAGGVAGCMAKSAVAPLDRVKILFQANQPHFQKYSGSVLGVFRASREIFSSRGLLGLFQGHSMTLLRIFPSSAIKFMSVEQYRMILMPDPSMKSHGREFVAGALAGLTSAVSTYPLDLVRVRLAYDTSVVSSGSRLWSTLRHIHSEPSYQKRWLKLPILNFYRGCGMTLLGMVPYAGSTFWTYSVLTGLCRNAYPELTTVPPDVGPQVTNREGNPKVFLKWWAELVCGGLAGAMGQTVSYPIEVVRRRIQVAGAMGHSAYTTPGRIIKEIYATKGIRGFFVGLSIGYIKVTPMFAIAFFVYEEMKQFLRID</sequence>
<keyword evidence="9 10" id="KW-0472">Membrane</keyword>
<evidence type="ECO:0000256" key="2">
    <source>
        <dbReference type="ARBA" id="ARBA00006375"/>
    </source>
</evidence>
<proteinExistence type="inferred from homology"/>
<feature type="repeat" description="Solcar" evidence="10">
    <location>
        <begin position="14"/>
        <end position="105"/>
    </location>
</feature>
<evidence type="ECO:0000256" key="4">
    <source>
        <dbReference type="ARBA" id="ARBA00022692"/>
    </source>
</evidence>
<evidence type="ECO:0000313" key="14">
    <source>
        <dbReference type="Proteomes" id="UP001150925"/>
    </source>
</evidence>
<keyword evidence="7 12" id="KW-1133">Transmembrane helix</keyword>
<dbReference type="GO" id="GO:0055085">
    <property type="term" value="P:transmembrane transport"/>
    <property type="evidence" value="ECO:0007669"/>
    <property type="project" value="InterPro"/>
</dbReference>
<keyword evidence="14" id="KW-1185">Reference proteome</keyword>
<dbReference type="Proteomes" id="UP001150925">
    <property type="component" value="Unassembled WGS sequence"/>
</dbReference>
<feature type="transmembrane region" description="Helical" evidence="12">
    <location>
        <begin position="298"/>
        <end position="321"/>
    </location>
</feature>
<evidence type="ECO:0000256" key="5">
    <source>
        <dbReference type="ARBA" id="ARBA00022737"/>
    </source>
</evidence>
<dbReference type="OrthoDB" id="270584at2759"/>